<evidence type="ECO:0000313" key="3">
    <source>
        <dbReference type="EMBL" id="UTO27753.1"/>
    </source>
</evidence>
<evidence type="ECO:0000256" key="2">
    <source>
        <dbReference type="SAM" id="SignalP"/>
    </source>
</evidence>
<dbReference type="RefSeq" id="WP_254769669.1">
    <property type="nucleotide sequence ID" value="NZ_CP101114.1"/>
</dbReference>
<dbReference type="Proteomes" id="UP001059475">
    <property type="component" value="Chromosome"/>
</dbReference>
<name>A0ABY5ETP2_9HYPH</name>
<keyword evidence="4" id="KW-1185">Reference proteome</keyword>
<keyword evidence="1" id="KW-1133">Transmembrane helix</keyword>
<keyword evidence="1" id="KW-0472">Membrane</keyword>
<keyword evidence="1" id="KW-0812">Transmembrane</keyword>
<protein>
    <recommendedName>
        <fullName evidence="5">Protein-disulfide reductase</fullName>
    </recommendedName>
</protein>
<feature type="transmembrane region" description="Helical" evidence="1">
    <location>
        <begin position="90"/>
        <end position="114"/>
    </location>
</feature>
<accession>A0ABY5ETP2</accession>
<feature type="signal peptide" evidence="2">
    <location>
        <begin position="1"/>
        <end position="28"/>
    </location>
</feature>
<gene>
    <name evidence="3" type="ORF">NMK50_05730</name>
</gene>
<organism evidence="3 4">
    <name type="scientific">Bartonella harrusi</name>
    <dbReference type="NCBI Taxonomy" id="2961895"/>
    <lineage>
        <taxon>Bacteria</taxon>
        <taxon>Pseudomonadati</taxon>
        <taxon>Pseudomonadota</taxon>
        <taxon>Alphaproteobacteria</taxon>
        <taxon>Hyphomicrobiales</taxon>
        <taxon>Bartonellaceae</taxon>
        <taxon>Bartonella</taxon>
    </lineage>
</organism>
<reference evidence="3" key="1">
    <citation type="submission" date="2022-07" db="EMBL/GenBank/DDBJ databases">
        <title>First report of Bartonella spp. in marsupials in Brazil, with a description of Bartonella harrusi sp. nov. and new proposal for taxonomic reclassification of species of the genus Bartonella.</title>
        <authorList>
            <person name="Amaral R.B."/>
        </authorList>
    </citation>
    <scope>NUCLEOTIDE SEQUENCE</scope>
    <source>
        <strain evidence="3">117A</strain>
    </source>
</reference>
<sequence length="118" mass="13058">MIKVLKGHMLNILIAIAFSLSQVANTHANHLSNNAQQKDIFVMESVKKKAINIATLYVPILKHRVRNEDTIEGEFQKVFEPITIGTFTTLGAIIFGYFTGFFMSLFSGIVGIGIGKTK</sequence>
<feature type="chain" id="PRO_5045622017" description="Protein-disulfide reductase" evidence="2">
    <location>
        <begin position="29"/>
        <end position="118"/>
    </location>
</feature>
<evidence type="ECO:0000313" key="4">
    <source>
        <dbReference type="Proteomes" id="UP001059475"/>
    </source>
</evidence>
<dbReference type="EMBL" id="CP101114">
    <property type="protein sequence ID" value="UTO27753.1"/>
    <property type="molecule type" value="Genomic_DNA"/>
</dbReference>
<keyword evidence="2" id="KW-0732">Signal</keyword>
<proteinExistence type="predicted"/>
<evidence type="ECO:0008006" key="5">
    <source>
        <dbReference type="Google" id="ProtNLM"/>
    </source>
</evidence>
<evidence type="ECO:0000256" key="1">
    <source>
        <dbReference type="SAM" id="Phobius"/>
    </source>
</evidence>